<feature type="transmembrane region" description="Helical" evidence="1">
    <location>
        <begin position="64"/>
        <end position="84"/>
    </location>
</feature>
<dbReference type="EMBL" id="DVJJ01000060">
    <property type="protein sequence ID" value="HIS64489.1"/>
    <property type="molecule type" value="Genomic_DNA"/>
</dbReference>
<organism evidence="2 3">
    <name type="scientific">Candidatus Avoscillospira avistercoris</name>
    <dbReference type="NCBI Taxonomy" id="2840707"/>
    <lineage>
        <taxon>Bacteria</taxon>
        <taxon>Bacillati</taxon>
        <taxon>Bacillota</taxon>
        <taxon>Clostridia</taxon>
        <taxon>Eubacteriales</taxon>
        <taxon>Oscillospiraceae</taxon>
        <taxon>Oscillospiraceae incertae sedis</taxon>
        <taxon>Candidatus Avoscillospira</taxon>
    </lineage>
</organism>
<keyword evidence="1" id="KW-1133">Transmembrane helix</keyword>
<dbReference type="AlphaFoldDB" id="A0A9D1F922"/>
<evidence type="ECO:0000313" key="2">
    <source>
        <dbReference type="EMBL" id="HIS64489.1"/>
    </source>
</evidence>
<feature type="transmembrane region" description="Helical" evidence="1">
    <location>
        <begin position="90"/>
        <end position="108"/>
    </location>
</feature>
<evidence type="ECO:0000313" key="3">
    <source>
        <dbReference type="Proteomes" id="UP000886741"/>
    </source>
</evidence>
<keyword evidence="1" id="KW-0812">Transmembrane</keyword>
<feature type="transmembrane region" description="Helical" evidence="1">
    <location>
        <begin position="6"/>
        <end position="26"/>
    </location>
</feature>
<protein>
    <submittedName>
        <fullName evidence="2">Uncharacterized protein</fullName>
    </submittedName>
</protein>
<dbReference type="Proteomes" id="UP000886741">
    <property type="component" value="Unassembled WGS sequence"/>
</dbReference>
<name>A0A9D1F922_9FIRM</name>
<reference evidence="2" key="2">
    <citation type="journal article" date="2021" name="PeerJ">
        <title>Extensive microbial diversity within the chicken gut microbiome revealed by metagenomics and culture.</title>
        <authorList>
            <person name="Gilroy R."/>
            <person name="Ravi A."/>
            <person name="Getino M."/>
            <person name="Pursley I."/>
            <person name="Horton D.L."/>
            <person name="Alikhan N.F."/>
            <person name="Baker D."/>
            <person name="Gharbi K."/>
            <person name="Hall N."/>
            <person name="Watson M."/>
            <person name="Adriaenssens E.M."/>
            <person name="Foster-Nyarko E."/>
            <person name="Jarju S."/>
            <person name="Secka A."/>
            <person name="Antonio M."/>
            <person name="Oren A."/>
            <person name="Chaudhuri R.R."/>
            <person name="La Ragione R."/>
            <person name="Hildebrand F."/>
            <person name="Pallen M.J."/>
        </authorList>
    </citation>
    <scope>NUCLEOTIDE SEQUENCE</scope>
    <source>
        <strain evidence="2">ChiBcec16-1751</strain>
    </source>
</reference>
<reference evidence="2" key="1">
    <citation type="submission" date="2020-10" db="EMBL/GenBank/DDBJ databases">
        <authorList>
            <person name="Gilroy R."/>
        </authorList>
    </citation>
    <scope>NUCLEOTIDE SEQUENCE</scope>
    <source>
        <strain evidence="2">ChiBcec16-1751</strain>
    </source>
</reference>
<accession>A0A9D1F922</accession>
<gene>
    <name evidence="2" type="ORF">IAA83_03835</name>
</gene>
<keyword evidence="1" id="KW-0472">Membrane</keyword>
<evidence type="ECO:0000256" key="1">
    <source>
        <dbReference type="SAM" id="Phobius"/>
    </source>
</evidence>
<sequence length="118" mass="13551">MDTNSMLAFFDMISLPAGVYVLYVWYRLQAVRRLFDNSLLIPKNFRIKDCADPDGYIRYLKPRLLILGLCLALYGIVALLNNSLQFYNNTVSMVLNGVALAVIIWYAVCSSKAVKRYW</sequence>
<proteinExistence type="predicted"/>
<comment type="caution">
    <text evidence="2">The sequence shown here is derived from an EMBL/GenBank/DDBJ whole genome shotgun (WGS) entry which is preliminary data.</text>
</comment>